<sequence>MAMFTYVSRVWRRQMRTLYLARFDARVCNVITYLSTSAVKAT</sequence>
<evidence type="ECO:0000313" key="2">
    <source>
        <dbReference type="Proteomes" id="UP000784294"/>
    </source>
</evidence>
<dbReference type="AlphaFoldDB" id="A0A448WQQ9"/>
<evidence type="ECO:0000313" key="1">
    <source>
        <dbReference type="EMBL" id="VEL17804.1"/>
    </source>
</evidence>
<gene>
    <name evidence="1" type="ORF">PXEA_LOCUS11244</name>
</gene>
<dbReference type="EMBL" id="CAAALY010034229">
    <property type="protein sequence ID" value="VEL17804.1"/>
    <property type="molecule type" value="Genomic_DNA"/>
</dbReference>
<reference evidence="1" key="1">
    <citation type="submission" date="2018-11" db="EMBL/GenBank/DDBJ databases">
        <authorList>
            <consortium name="Pathogen Informatics"/>
        </authorList>
    </citation>
    <scope>NUCLEOTIDE SEQUENCE</scope>
</reference>
<comment type="caution">
    <text evidence="1">The sequence shown here is derived from an EMBL/GenBank/DDBJ whole genome shotgun (WGS) entry which is preliminary data.</text>
</comment>
<proteinExistence type="predicted"/>
<protein>
    <submittedName>
        <fullName evidence="1">Uncharacterized protein</fullName>
    </submittedName>
</protein>
<dbReference type="Proteomes" id="UP000784294">
    <property type="component" value="Unassembled WGS sequence"/>
</dbReference>
<organism evidence="1 2">
    <name type="scientific">Protopolystoma xenopodis</name>
    <dbReference type="NCBI Taxonomy" id="117903"/>
    <lineage>
        <taxon>Eukaryota</taxon>
        <taxon>Metazoa</taxon>
        <taxon>Spiralia</taxon>
        <taxon>Lophotrochozoa</taxon>
        <taxon>Platyhelminthes</taxon>
        <taxon>Monogenea</taxon>
        <taxon>Polyopisthocotylea</taxon>
        <taxon>Polystomatidea</taxon>
        <taxon>Polystomatidae</taxon>
        <taxon>Protopolystoma</taxon>
    </lineage>
</organism>
<keyword evidence="2" id="KW-1185">Reference proteome</keyword>
<accession>A0A448WQQ9</accession>
<name>A0A448WQQ9_9PLAT</name>